<dbReference type="KEGG" id="req:REQ_16210"/>
<accession>A0A3S5Y591</accession>
<evidence type="ECO:0000256" key="1">
    <source>
        <dbReference type="SAM" id="Phobius"/>
    </source>
</evidence>
<protein>
    <submittedName>
        <fullName evidence="2">Integral membrane protein</fullName>
    </submittedName>
</protein>
<gene>
    <name evidence="2" type="ordered locus">REQ_16210</name>
</gene>
<evidence type="ECO:0000313" key="2">
    <source>
        <dbReference type="EMBL" id="CBH47698.1"/>
    </source>
</evidence>
<name>A0A3S5Y591_RHOH1</name>
<proteinExistence type="predicted"/>
<evidence type="ECO:0000313" key="3">
    <source>
        <dbReference type="Proteomes" id="UP000006892"/>
    </source>
</evidence>
<keyword evidence="1" id="KW-1133">Transmembrane helix</keyword>
<organism evidence="2">
    <name type="scientific">Rhodococcus hoagii (strain 103S)</name>
    <name type="common">Rhodococcus equi</name>
    <dbReference type="NCBI Taxonomy" id="685727"/>
    <lineage>
        <taxon>Bacteria</taxon>
        <taxon>Bacillati</taxon>
        <taxon>Actinomycetota</taxon>
        <taxon>Actinomycetes</taxon>
        <taxon>Mycobacteriales</taxon>
        <taxon>Nocardiaceae</taxon>
        <taxon>Prescottella</taxon>
    </lineage>
</organism>
<sequence>MRALKVLATCFGLVLGLLTLAVVTLVEWVWLSEPVRTNFAYVGEYSYGSVSVAVDRSWMLVALMYPVVGAVLGWLSAVAAIRFGWKLTRGDS</sequence>
<dbReference type="RefSeq" id="WP_013415532.1">
    <property type="nucleotide sequence ID" value="NC_014659.1"/>
</dbReference>
<keyword evidence="1" id="KW-0812">Transmembrane</keyword>
<feature type="transmembrane region" description="Helical" evidence="1">
    <location>
        <begin position="58"/>
        <end position="85"/>
    </location>
</feature>
<dbReference type="EMBL" id="FN563149">
    <property type="protein sequence ID" value="CBH47698.1"/>
    <property type="molecule type" value="Genomic_DNA"/>
</dbReference>
<reference evidence="2" key="1">
    <citation type="journal article" date="2010" name="PLoS Genet.">
        <title>The genome of a pathogenic rhodococcus: cooptive virulence underpinned by key gene acquisitions.</title>
        <authorList>
            <person name="Letek M."/>
            <person name="Gonzalez P."/>
            <person name="Macarthur I."/>
            <person name="Rodriguez H."/>
            <person name="Freeman T.C."/>
            <person name="Valero-Rello A."/>
            <person name="Blanco M."/>
            <person name="Buckley T."/>
            <person name="Cherevach I."/>
            <person name="Fahey R."/>
            <person name="Hapeshi A."/>
            <person name="Holdstock J."/>
            <person name="Leadon D."/>
            <person name="Navas J."/>
            <person name="Ocampo A."/>
            <person name="Quail M.A."/>
            <person name="Sanders M."/>
            <person name="Scortti M.M."/>
            <person name="Prescott J.F."/>
            <person name="Fogarty U."/>
            <person name="Meijer W.G."/>
            <person name="Parkhill J."/>
            <person name="Bentley S.D."/>
            <person name="Vazquez-Boland J.A."/>
        </authorList>
    </citation>
    <scope>NUCLEOTIDE SEQUENCE [LARGE SCALE GENOMIC DNA]</scope>
    <source>
        <strain evidence="2 3">103S</strain>
    </source>
</reference>
<dbReference type="Proteomes" id="UP001154400">
    <property type="component" value="Chromosome"/>
</dbReference>
<dbReference type="AlphaFoldDB" id="A0A3S5Y591"/>
<keyword evidence="1" id="KW-0472">Membrane</keyword>